<dbReference type="AlphaFoldDB" id="A0A097EK19"/>
<feature type="transmembrane region" description="Helical" evidence="1">
    <location>
        <begin position="308"/>
        <end position="326"/>
    </location>
</feature>
<gene>
    <name evidence="2" type="ORF">MC45_01780</name>
</gene>
<dbReference type="HOGENOM" id="CLU_743697_0_0_5"/>
<dbReference type="RefSeq" id="WP_038666218.1">
    <property type="nucleotide sequence ID" value="NZ_CP009571.1"/>
</dbReference>
<keyword evidence="1" id="KW-0472">Membrane</keyword>
<accession>A0A097EK19</accession>
<feature type="transmembrane region" description="Helical" evidence="1">
    <location>
        <begin position="113"/>
        <end position="135"/>
    </location>
</feature>
<sequence length="373" mass="39536">MMRRVPAPLWLAQPSRFAGLAPRNAAAALVALALLLLACLLVFAAPVPPAASGDAAQRSDDQADVVLYETIVANVRHGGGYYATAADAMRAGDYPLKPFVTFRLPTLAMVQAAVPHAIVVILLYLLAAAVALAWYRRLAPAFARPPPRIVAMVLLAAGLMAFVQRDLLAFHEIWAGLLIALSLGVHRDGQWLPAVAFGLSAALIRETAGLYLLLMAILALAGGDRREGAAWIAAGAILALALAAHAHAVAEVVGPLDPQSPGWSGHLGFGFFVRTMTLSTALMIVPLWLAAPLVGLALFGWAAWRDVLGLRVLVVIAAYAAVLSVFGRVDTFYWGLLVAPLLLVGLVFVPDGARDLLAAVSDRRRITVKRIVR</sequence>
<protein>
    <recommendedName>
        <fullName evidence="4">DUF2029 domain-containing protein</fullName>
    </recommendedName>
</protein>
<dbReference type="EMBL" id="CP009571">
    <property type="protein sequence ID" value="AIT07920.1"/>
    <property type="molecule type" value="Genomic_DNA"/>
</dbReference>
<feature type="transmembrane region" description="Helical" evidence="1">
    <location>
        <begin position="332"/>
        <end position="349"/>
    </location>
</feature>
<name>A0A097EK19_9SPHN</name>
<evidence type="ECO:0008006" key="4">
    <source>
        <dbReference type="Google" id="ProtNLM"/>
    </source>
</evidence>
<evidence type="ECO:0000313" key="3">
    <source>
        <dbReference type="Proteomes" id="UP000033200"/>
    </source>
</evidence>
<feature type="transmembrane region" description="Helical" evidence="1">
    <location>
        <begin position="191"/>
        <end position="221"/>
    </location>
</feature>
<dbReference type="Proteomes" id="UP000033200">
    <property type="component" value="Chromosome"/>
</dbReference>
<keyword evidence="3" id="KW-1185">Reference proteome</keyword>
<dbReference type="eggNOG" id="ENOG5033XAD">
    <property type="taxonomic scope" value="Bacteria"/>
</dbReference>
<keyword evidence="1" id="KW-1133">Transmembrane helix</keyword>
<evidence type="ECO:0000313" key="2">
    <source>
        <dbReference type="EMBL" id="AIT07920.1"/>
    </source>
</evidence>
<feature type="transmembrane region" description="Helical" evidence="1">
    <location>
        <begin position="228"/>
        <end position="248"/>
    </location>
</feature>
<feature type="transmembrane region" description="Helical" evidence="1">
    <location>
        <begin position="268"/>
        <end position="301"/>
    </location>
</feature>
<evidence type="ECO:0000256" key="1">
    <source>
        <dbReference type="SAM" id="Phobius"/>
    </source>
</evidence>
<organism evidence="2 3">
    <name type="scientific">Sphingomonas taxi</name>
    <dbReference type="NCBI Taxonomy" id="1549858"/>
    <lineage>
        <taxon>Bacteria</taxon>
        <taxon>Pseudomonadati</taxon>
        <taxon>Pseudomonadota</taxon>
        <taxon>Alphaproteobacteria</taxon>
        <taxon>Sphingomonadales</taxon>
        <taxon>Sphingomonadaceae</taxon>
        <taxon>Sphingomonas</taxon>
    </lineage>
</organism>
<reference evidence="2 3" key="1">
    <citation type="submission" date="2014-09" db="EMBL/GenBank/DDBJ databases">
        <title>Using Illumina technology Improving SMRT sequencing Genome Assembly by RASTools.</title>
        <authorList>
            <person name="Zhou Y."/>
            <person name="Ma T."/>
            <person name="Liu T."/>
        </authorList>
    </citation>
    <scope>NUCLEOTIDE SEQUENCE [LARGE SCALE GENOMIC DNA]</scope>
    <source>
        <strain evidence="2 3">ATCC 55669</strain>
    </source>
</reference>
<proteinExistence type="predicted"/>
<dbReference type="STRING" id="1549858.MC45_01780"/>
<dbReference type="KEGG" id="stax:MC45_01780"/>
<keyword evidence="1" id="KW-0812">Transmembrane</keyword>